<keyword evidence="5" id="KW-1185">Reference proteome</keyword>
<reference evidence="6" key="1">
    <citation type="submission" date="2022-11" db="UniProtKB">
        <authorList>
            <consortium name="WormBaseParasite"/>
        </authorList>
    </citation>
    <scope>IDENTIFICATION</scope>
</reference>
<evidence type="ECO:0000259" key="3">
    <source>
        <dbReference type="PROSITE" id="PS00022"/>
    </source>
</evidence>
<feature type="domain" description="EGF-like" evidence="3 4">
    <location>
        <begin position="93"/>
        <end position="104"/>
    </location>
</feature>
<keyword evidence="1" id="KW-0812">Transmembrane</keyword>
<dbReference type="Gene3D" id="2.10.25.10">
    <property type="entry name" value="Laminin"/>
    <property type="match status" value="1"/>
</dbReference>
<feature type="signal peptide" evidence="2">
    <location>
        <begin position="1"/>
        <end position="18"/>
    </location>
</feature>
<dbReference type="PROSITE" id="PS00022">
    <property type="entry name" value="EGF_1"/>
    <property type="match status" value="1"/>
</dbReference>
<feature type="chain" id="PRO_5037042266" evidence="2">
    <location>
        <begin position="19"/>
        <end position="182"/>
    </location>
</feature>
<organism evidence="5 6">
    <name type="scientific">Plectus sambesii</name>
    <dbReference type="NCBI Taxonomy" id="2011161"/>
    <lineage>
        <taxon>Eukaryota</taxon>
        <taxon>Metazoa</taxon>
        <taxon>Ecdysozoa</taxon>
        <taxon>Nematoda</taxon>
        <taxon>Chromadorea</taxon>
        <taxon>Plectida</taxon>
        <taxon>Plectina</taxon>
        <taxon>Plectoidea</taxon>
        <taxon>Plectidae</taxon>
        <taxon>Plectus</taxon>
    </lineage>
</organism>
<keyword evidence="2" id="KW-0732">Signal</keyword>
<accession>A0A914W126</accession>
<proteinExistence type="predicted"/>
<evidence type="ECO:0000256" key="1">
    <source>
        <dbReference type="SAM" id="Phobius"/>
    </source>
</evidence>
<evidence type="ECO:0000256" key="2">
    <source>
        <dbReference type="SAM" id="SignalP"/>
    </source>
</evidence>
<dbReference type="AlphaFoldDB" id="A0A914W126"/>
<keyword evidence="1" id="KW-1133">Transmembrane helix</keyword>
<name>A0A914W126_9BILA</name>
<evidence type="ECO:0000313" key="5">
    <source>
        <dbReference type="Proteomes" id="UP000887566"/>
    </source>
</evidence>
<protein>
    <submittedName>
        <fullName evidence="6">EGF-like domain-containing protein</fullName>
    </submittedName>
</protein>
<dbReference type="WBParaSite" id="PSAMB.scaffold28size108976.g601.t1">
    <property type="protein sequence ID" value="PSAMB.scaffold28size108976.g601.t1"/>
    <property type="gene ID" value="PSAMB.scaffold28size108976.g601"/>
</dbReference>
<dbReference type="Proteomes" id="UP000887566">
    <property type="component" value="Unplaced"/>
</dbReference>
<keyword evidence="1" id="KW-0472">Membrane</keyword>
<feature type="transmembrane region" description="Helical" evidence="1">
    <location>
        <begin position="123"/>
        <end position="144"/>
    </location>
</feature>
<evidence type="ECO:0000313" key="6">
    <source>
        <dbReference type="WBParaSite" id="PSAMB.scaffold28size108976.g601.t1"/>
    </source>
</evidence>
<dbReference type="PROSITE" id="PS01186">
    <property type="entry name" value="EGF_2"/>
    <property type="match status" value="1"/>
</dbReference>
<dbReference type="InterPro" id="IPR000742">
    <property type="entry name" value="EGF"/>
</dbReference>
<sequence>MKESVILLTLFCALPLNSEPIRCLHGQLDEDGCECDDNYYGTYCETMFNCKDEGNPVKGEPCDACKPHWSGHFCDIIECGENGKRSINVPQTCLCDPPYTGQFCTALNTSDVYRFYNKRVSSYIPLGVLIIIPTMVLILICNFWSQRRQTERINNVVKTAYLKQADVDDVESMKLGVSNDNK</sequence>
<evidence type="ECO:0000259" key="4">
    <source>
        <dbReference type="PROSITE" id="PS01186"/>
    </source>
</evidence>